<dbReference type="Proteomes" id="UP000319817">
    <property type="component" value="Chromosome"/>
</dbReference>
<feature type="transmembrane region" description="Helical" evidence="6">
    <location>
        <begin position="81"/>
        <end position="101"/>
    </location>
</feature>
<evidence type="ECO:0000313" key="8">
    <source>
        <dbReference type="EMBL" id="QDT13637.1"/>
    </source>
</evidence>
<evidence type="ECO:0000256" key="2">
    <source>
        <dbReference type="ARBA" id="ARBA00022475"/>
    </source>
</evidence>
<feature type="transmembrane region" description="Helical" evidence="6">
    <location>
        <begin position="130"/>
        <end position="150"/>
    </location>
</feature>
<feature type="transmembrane region" description="Helical" evidence="6">
    <location>
        <begin position="12"/>
        <end position="32"/>
    </location>
</feature>
<dbReference type="GO" id="GO:0005886">
    <property type="term" value="C:plasma membrane"/>
    <property type="evidence" value="ECO:0007669"/>
    <property type="project" value="UniProtKB-SubCell"/>
</dbReference>
<evidence type="ECO:0000256" key="1">
    <source>
        <dbReference type="ARBA" id="ARBA00004651"/>
    </source>
</evidence>
<comment type="subcellular location">
    <subcellularLocation>
        <location evidence="1">Cell membrane</location>
        <topology evidence="1">Multi-pass membrane protein</topology>
    </subcellularLocation>
</comment>
<feature type="domain" description="Sulfatase N-terminal" evidence="7">
    <location>
        <begin position="254"/>
        <end position="521"/>
    </location>
</feature>
<keyword evidence="3 6" id="KW-0812">Transmembrane</keyword>
<dbReference type="EMBL" id="CP036526">
    <property type="protein sequence ID" value="QDT13637.1"/>
    <property type="molecule type" value="Genomic_DNA"/>
</dbReference>
<name>A0A517P2P0_9BACT</name>
<dbReference type="PIRSF" id="PIRSF004950">
    <property type="entry name" value="Mmb_sulf_HI0842"/>
    <property type="match status" value="1"/>
</dbReference>
<protein>
    <submittedName>
        <fullName evidence="8">Sulfatase</fullName>
    </submittedName>
</protein>
<dbReference type="SUPFAM" id="SSF53649">
    <property type="entry name" value="Alkaline phosphatase-like"/>
    <property type="match status" value="1"/>
</dbReference>
<evidence type="ECO:0000256" key="4">
    <source>
        <dbReference type="ARBA" id="ARBA00022989"/>
    </source>
</evidence>
<dbReference type="InterPro" id="IPR050448">
    <property type="entry name" value="OpgB/LTA_synthase_biosynth"/>
</dbReference>
<reference evidence="8 9" key="1">
    <citation type="submission" date="2019-02" db="EMBL/GenBank/DDBJ databases">
        <title>Deep-cultivation of Planctomycetes and their phenomic and genomic characterization uncovers novel biology.</title>
        <authorList>
            <person name="Wiegand S."/>
            <person name="Jogler M."/>
            <person name="Boedeker C."/>
            <person name="Pinto D."/>
            <person name="Vollmers J."/>
            <person name="Rivas-Marin E."/>
            <person name="Kohn T."/>
            <person name="Peeters S.H."/>
            <person name="Heuer A."/>
            <person name="Rast P."/>
            <person name="Oberbeckmann S."/>
            <person name="Bunk B."/>
            <person name="Jeske O."/>
            <person name="Meyerdierks A."/>
            <person name="Storesund J.E."/>
            <person name="Kallscheuer N."/>
            <person name="Luecker S."/>
            <person name="Lage O.M."/>
            <person name="Pohl T."/>
            <person name="Merkel B.J."/>
            <person name="Hornburger P."/>
            <person name="Mueller R.-W."/>
            <person name="Bruemmer F."/>
            <person name="Labrenz M."/>
            <person name="Spormann A.M."/>
            <person name="Op den Camp H."/>
            <person name="Overmann J."/>
            <person name="Amann R."/>
            <person name="Jetten M.S.M."/>
            <person name="Mascher T."/>
            <person name="Medema M.H."/>
            <person name="Devos D.P."/>
            <person name="Kaster A.-K."/>
            <person name="Ovreas L."/>
            <person name="Rohde M."/>
            <person name="Galperin M.Y."/>
            <person name="Jogler C."/>
        </authorList>
    </citation>
    <scope>NUCLEOTIDE SEQUENCE [LARGE SCALE GENOMIC DNA]</scope>
    <source>
        <strain evidence="8 9">K23_9</strain>
    </source>
</reference>
<feature type="transmembrane region" description="Helical" evidence="6">
    <location>
        <begin position="44"/>
        <end position="69"/>
    </location>
</feature>
<evidence type="ECO:0000256" key="5">
    <source>
        <dbReference type="ARBA" id="ARBA00023136"/>
    </source>
</evidence>
<dbReference type="RefSeq" id="WP_419189433.1">
    <property type="nucleotide sequence ID" value="NZ_CP036526.1"/>
</dbReference>
<evidence type="ECO:0000256" key="6">
    <source>
        <dbReference type="SAM" id="Phobius"/>
    </source>
</evidence>
<sequence length="631" mass="69830">MCHTSATPWHLAILAGIVAILMALTAAFYPGAGSLRLATGGETLSALAWILAQSVLVMLPGLTVGLLIVKYWPRLALRLGSTWYFGIYLIVVCDSVTYHWIAERLISRKMLAIAIEIPQSLAPHVPASTWLYLFGLGLSFLAGSLATLRISGAIANRITRRLSIPWLLAGLLIATAGLAAPALWNPRTGRAAMHDHSARFPLCALRLYQSPIARPDLPHAEETPTSRASLDALVQNFQRRRETVSITQMTGELPDVLLVIIESMRSELIDQRTMPNLWRYAQKGIHCRYHFSAGNATNHGMFSILQGIDATFYGHFNHQKPLLNHLFGKAGYEIGFFAGHNDWQNFRMDGFIHADHFDRFQVDPPDWLATDQRAAERTRAFLDDRTNTRPPRLAVLYLYSTHADYHSYPKDQIFQPAADDRFLIPFSADAKPAIWNRYKNSAHSVDRFLSAVLQDDRVIIVTGDHGESFLEDGVCGHGTRISKYQNMTPALIYVPGGVPRTIDSPTSHADLLPTLLSAANIDVSDASIFDGDDLNQIGNERIENRVISTRDYLSNECGLITNSFSKHVDVFAVRVELPTQNRSARLLGAIDAKGNPTQTTNRLGAQVLSTWQAGHTIQGPSATNKKIGPSQ</sequence>
<evidence type="ECO:0000313" key="9">
    <source>
        <dbReference type="Proteomes" id="UP000319817"/>
    </source>
</evidence>
<proteinExistence type="predicted"/>
<dbReference type="Gene3D" id="3.40.720.10">
    <property type="entry name" value="Alkaline Phosphatase, subunit A"/>
    <property type="match status" value="1"/>
</dbReference>
<evidence type="ECO:0000259" key="7">
    <source>
        <dbReference type="Pfam" id="PF00884"/>
    </source>
</evidence>
<dbReference type="PANTHER" id="PTHR47371">
    <property type="entry name" value="LIPOTEICHOIC ACID SYNTHASE"/>
    <property type="match status" value="1"/>
</dbReference>
<keyword evidence="2" id="KW-1003">Cell membrane</keyword>
<dbReference type="AlphaFoldDB" id="A0A517P2P0"/>
<keyword evidence="4 6" id="KW-1133">Transmembrane helix</keyword>
<keyword evidence="5 6" id="KW-0472">Membrane</keyword>
<feature type="transmembrane region" description="Helical" evidence="6">
    <location>
        <begin position="162"/>
        <end position="184"/>
    </location>
</feature>
<gene>
    <name evidence="8" type="ORF">K239x_56570</name>
</gene>
<evidence type="ECO:0000256" key="3">
    <source>
        <dbReference type="ARBA" id="ARBA00022692"/>
    </source>
</evidence>
<dbReference type="Pfam" id="PF00884">
    <property type="entry name" value="Sulfatase"/>
    <property type="match status" value="1"/>
</dbReference>
<accession>A0A517P2P0</accession>
<dbReference type="InterPro" id="IPR000917">
    <property type="entry name" value="Sulfatase_N"/>
</dbReference>
<keyword evidence="9" id="KW-1185">Reference proteome</keyword>
<dbReference type="InterPro" id="IPR017850">
    <property type="entry name" value="Alkaline_phosphatase_core_sf"/>
</dbReference>
<organism evidence="8 9">
    <name type="scientific">Stieleria marina</name>
    <dbReference type="NCBI Taxonomy" id="1930275"/>
    <lineage>
        <taxon>Bacteria</taxon>
        <taxon>Pseudomonadati</taxon>
        <taxon>Planctomycetota</taxon>
        <taxon>Planctomycetia</taxon>
        <taxon>Pirellulales</taxon>
        <taxon>Pirellulaceae</taxon>
        <taxon>Stieleria</taxon>
    </lineage>
</organism>
<dbReference type="PANTHER" id="PTHR47371:SF3">
    <property type="entry name" value="PHOSPHOGLYCEROL TRANSFERASE I"/>
    <property type="match status" value="1"/>
</dbReference>
<dbReference type="InterPro" id="IPR012159">
    <property type="entry name" value="YejM-like"/>
</dbReference>